<sequence>MGRGTTTYDLVKSVYLEKRQTEFLSQRRGVLQGCNSSPTLFHIYTTELAAELDQCATPGPSLLDRELKSRLPADDLVLLSPTEQGRQQQLDIVEKFCQNWPLAVNMKKNKYHDLPKTSQMSGEQTPIHHKEQYHWT</sequence>
<dbReference type="PANTHER" id="PTHR47027:SF20">
    <property type="entry name" value="REVERSE TRANSCRIPTASE-LIKE PROTEIN WITH RNA-DIRECTED DNA POLYMERASE DOMAIN"/>
    <property type="match status" value="1"/>
</dbReference>
<evidence type="ECO:0000313" key="3">
    <source>
        <dbReference type="EMBL" id="KAF0024970.1"/>
    </source>
</evidence>
<feature type="compositionally biased region" description="Basic and acidic residues" evidence="1">
    <location>
        <begin position="126"/>
        <end position="136"/>
    </location>
</feature>
<dbReference type="Proteomes" id="UP000438429">
    <property type="component" value="Unassembled WGS sequence"/>
</dbReference>
<proteinExistence type="predicted"/>
<dbReference type="PANTHER" id="PTHR47027">
    <property type="entry name" value="REVERSE TRANSCRIPTASE DOMAIN-CONTAINING PROTEIN"/>
    <property type="match status" value="1"/>
</dbReference>
<dbReference type="Pfam" id="PF00078">
    <property type="entry name" value="RVT_1"/>
    <property type="match status" value="1"/>
</dbReference>
<evidence type="ECO:0000256" key="1">
    <source>
        <dbReference type="SAM" id="MobiDB-lite"/>
    </source>
</evidence>
<comment type="caution">
    <text evidence="3">The sequence shown here is derived from an EMBL/GenBank/DDBJ whole genome shotgun (WGS) entry which is preliminary data.</text>
</comment>
<feature type="domain" description="Reverse transcriptase" evidence="2">
    <location>
        <begin position="1"/>
        <end position="136"/>
    </location>
</feature>
<evidence type="ECO:0000313" key="4">
    <source>
        <dbReference type="Proteomes" id="UP000438429"/>
    </source>
</evidence>
<dbReference type="InterPro" id="IPR043502">
    <property type="entry name" value="DNA/RNA_pol_sf"/>
</dbReference>
<dbReference type="InterPro" id="IPR000477">
    <property type="entry name" value="RT_dom"/>
</dbReference>
<evidence type="ECO:0000259" key="2">
    <source>
        <dbReference type="PROSITE" id="PS50878"/>
    </source>
</evidence>
<accession>A0A6A4S020</accession>
<feature type="region of interest" description="Disordered" evidence="1">
    <location>
        <begin position="114"/>
        <end position="136"/>
    </location>
</feature>
<reference evidence="3 4" key="1">
    <citation type="submission" date="2019-06" db="EMBL/GenBank/DDBJ databases">
        <title>Draft genomes of female and male turbot (Scophthalmus maximus).</title>
        <authorList>
            <person name="Xu H."/>
            <person name="Xu X.-W."/>
            <person name="Shao C."/>
            <person name="Chen S."/>
        </authorList>
    </citation>
    <scope>NUCLEOTIDE SEQUENCE [LARGE SCALE GENOMIC DNA]</scope>
    <source>
        <strain evidence="3">Ysfricsl-2016a</strain>
        <tissue evidence="3">Blood</tissue>
    </source>
</reference>
<dbReference type="AlphaFoldDB" id="A0A6A4S020"/>
<protein>
    <recommendedName>
        <fullName evidence="2">Reverse transcriptase domain-containing protein</fullName>
    </recommendedName>
</protein>
<dbReference type="EMBL" id="VEVO01000020">
    <property type="protein sequence ID" value="KAF0024970.1"/>
    <property type="molecule type" value="Genomic_DNA"/>
</dbReference>
<gene>
    <name evidence="3" type="ORF">F2P81_021851</name>
</gene>
<name>A0A6A4S020_SCOMX</name>
<dbReference type="SUPFAM" id="SSF56672">
    <property type="entry name" value="DNA/RNA polymerases"/>
    <property type="match status" value="1"/>
</dbReference>
<organism evidence="3 4">
    <name type="scientific">Scophthalmus maximus</name>
    <name type="common">Turbot</name>
    <name type="synonym">Psetta maxima</name>
    <dbReference type="NCBI Taxonomy" id="52904"/>
    <lineage>
        <taxon>Eukaryota</taxon>
        <taxon>Metazoa</taxon>
        <taxon>Chordata</taxon>
        <taxon>Craniata</taxon>
        <taxon>Vertebrata</taxon>
        <taxon>Euteleostomi</taxon>
        <taxon>Actinopterygii</taxon>
        <taxon>Neopterygii</taxon>
        <taxon>Teleostei</taxon>
        <taxon>Neoteleostei</taxon>
        <taxon>Acanthomorphata</taxon>
        <taxon>Carangaria</taxon>
        <taxon>Pleuronectiformes</taxon>
        <taxon>Pleuronectoidei</taxon>
        <taxon>Scophthalmidae</taxon>
        <taxon>Scophthalmus</taxon>
    </lineage>
</organism>
<dbReference type="PROSITE" id="PS50878">
    <property type="entry name" value="RT_POL"/>
    <property type="match status" value="1"/>
</dbReference>